<protein>
    <submittedName>
        <fullName evidence="1">Uncharacterized protein</fullName>
    </submittedName>
</protein>
<evidence type="ECO:0000313" key="1">
    <source>
        <dbReference type="EMBL" id="MEQ6355130.1"/>
    </source>
</evidence>
<organism evidence="1 2">
    <name type="scientific">Lysinibacillus zambalensis</name>
    <dbReference type="NCBI Taxonomy" id="3160866"/>
    <lineage>
        <taxon>Bacteria</taxon>
        <taxon>Bacillati</taxon>
        <taxon>Bacillota</taxon>
        <taxon>Bacilli</taxon>
        <taxon>Bacillales</taxon>
        <taxon>Bacillaceae</taxon>
        <taxon>Lysinibacillus</taxon>
    </lineage>
</organism>
<comment type="caution">
    <text evidence="1">The sequence shown here is derived from an EMBL/GenBank/DDBJ whole genome shotgun (WGS) entry which is preliminary data.</text>
</comment>
<dbReference type="Proteomes" id="UP001478862">
    <property type="component" value="Unassembled WGS sequence"/>
</dbReference>
<keyword evidence="2" id="KW-1185">Reference proteome</keyword>
<dbReference type="EMBL" id="JBEGDG010000007">
    <property type="protein sequence ID" value="MEQ6355130.1"/>
    <property type="molecule type" value="Genomic_DNA"/>
</dbReference>
<evidence type="ECO:0000313" key="2">
    <source>
        <dbReference type="Proteomes" id="UP001478862"/>
    </source>
</evidence>
<accession>A0ABV1MRJ2</accession>
<dbReference type="RefSeq" id="WP_349659760.1">
    <property type="nucleotide sequence ID" value="NZ_JBEGDG010000007.1"/>
</dbReference>
<proteinExistence type="predicted"/>
<sequence length="131" mass="15044">MTNQEKLDILNSMKIIDEDCGGGELIYVHVEYSEENIEKISKVVCGVDEYLKNFGDPDGTKEYIDISIAAFESAKADYYKGKFVIFSKEQLLEMYEDEKSKRMIAESELKNFTTQNKYVKTQIQETLKALG</sequence>
<name>A0ABV1MRJ2_9BACI</name>
<reference evidence="1 2" key="1">
    <citation type="submission" date="2024-06" db="EMBL/GenBank/DDBJ databases">
        <title>Lysinibacillus zambalefons sp. nov., a Novel Firmicute Isolated from the Poon Bato Zambales Hyperalkaline Spring.</title>
        <authorList>
            <person name="Aja J.A."/>
            <person name="Lazaro J.E.H."/>
            <person name="Llorin L.D."/>
            <person name="Lim K.R."/>
            <person name="Teodosio J."/>
            <person name="Dalisay D.S."/>
        </authorList>
    </citation>
    <scope>NUCLEOTIDE SEQUENCE [LARGE SCALE GENOMIC DNA]</scope>
    <source>
        <strain evidence="1 2">M3</strain>
    </source>
</reference>
<gene>
    <name evidence="1" type="ORF">ABNX05_10925</name>
</gene>